<dbReference type="InterPro" id="IPR029045">
    <property type="entry name" value="ClpP/crotonase-like_dom_sf"/>
</dbReference>
<dbReference type="GO" id="GO:0003989">
    <property type="term" value="F:acetyl-CoA carboxylase activity"/>
    <property type="evidence" value="ECO:0007669"/>
    <property type="project" value="InterPro"/>
</dbReference>
<dbReference type="InterPro" id="IPR011762">
    <property type="entry name" value="COA_CT_N"/>
</dbReference>
<evidence type="ECO:0000256" key="3">
    <source>
        <dbReference type="ARBA" id="ARBA00006276"/>
    </source>
</evidence>
<keyword evidence="15" id="KW-0275">Fatty acid biosynthesis</keyword>
<dbReference type="GO" id="GO:0006633">
    <property type="term" value="P:fatty acid biosynthetic process"/>
    <property type="evidence" value="ECO:0007669"/>
    <property type="project" value="UniProtKB-KW"/>
</dbReference>
<dbReference type="Gene3D" id="3.90.226.10">
    <property type="entry name" value="2-enoyl-CoA Hydratase, Chain A, domain 1"/>
    <property type="match status" value="2"/>
</dbReference>
<evidence type="ECO:0000259" key="20">
    <source>
        <dbReference type="PROSITE" id="PS50989"/>
    </source>
</evidence>
<evidence type="ECO:0000256" key="7">
    <source>
        <dbReference type="ARBA" id="ARBA00018312"/>
    </source>
</evidence>
<feature type="region of interest" description="Disordered" evidence="18">
    <location>
        <begin position="180"/>
        <end position="225"/>
    </location>
</feature>
<keyword evidence="23" id="KW-1185">Reference proteome</keyword>
<gene>
    <name evidence="22" type="ORF">J2Z30_001878</name>
    <name evidence="21" type="ORF">SIRAN3239</name>
</gene>
<keyword evidence="14" id="KW-0443">Lipid metabolism</keyword>
<evidence type="ECO:0000256" key="1">
    <source>
        <dbReference type="ARBA" id="ARBA00001947"/>
    </source>
</evidence>
<dbReference type="PANTHER" id="PTHR42995:SF5">
    <property type="entry name" value="ACETYL-COENZYME A CARBOXYLASE CARBOXYL TRANSFERASE SUBUNIT BETA, CHLOROPLASTIC"/>
    <property type="match status" value="1"/>
</dbReference>
<sequence>MLIVSASGGARMQEGAISLMQLAKTSQELERLREAGVMVLNLNTDPTYGGATASFSMLGDIVVAEPGARIGFAGPGVIRQTIRQELPEGFQTAEFLRDHGLIDMVVPREGLRPLLARILKLHARSPERAAAAVAPPPEPPLQPAAPVRAARDVVALARDTGRPTTLDYCAHLFDDFVELPGDRLGNDDPATVGGLASRRRRQRRGPGPGRRQPGSHAGERLSVGD</sequence>
<accession>A0A060ZTF7</accession>
<evidence type="ECO:0000256" key="16">
    <source>
        <dbReference type="ARBA" id="ARBA00025280"/>
    </source>
</evidence>
<evidence type="ECO:0000256" key="13">
    <source>
        <dbReference type="ARBA" id="ARBA00022840"/>
    </source>
</evidence>
<keyword evidence="13" id="KW-0067">ATP-binding</keyword>
<dbReference type="GO" id="GO:2001295">
    <property type="term" value="P:malonyl-CoA biosynthetic process"/>
    <property type="evidence" value="ECO:0007669"/>
    <property type="project" value="UniProtKB-UniPathway"/>
</dbReference>
<comment type="similarity">
    <text evidence="4">In the N-terminal section; belongs to the AccD/PCCB family.</text>
</comment>
<dbReference type="GO" id="GO:0005524">
    <property type="term" value="F:ATP binding"/>
    <property type="evidence" value="ECO:0007669"/>
    <property type="project" value="UniProtKB-KW"/>
</dbReference>
<dbReference type="EMBL" id="JAGGLR010000004">
    <property type="protein sequence ID" value="MBP2060876.1"/>
    <property type="molecule type" value="Genomic_DNA"/>
</dbReference>
<feature type="domain" description="CoA carboxyltransferase N-terminal" evidence="19">
    <location>
        <begin position="1"/>
        <end position="137"/>
    </location>
</feature>
<keyword evidence="11" id="KW-0479">Metal-binding</keyword>
<feature type="domain" description="CoA carboxyltransferase C-terminal" evidence="20">
    <location>
        <begin position="139"/>
        <end position="225"/>
    </location>
</feature>
<keyword evidence="10" id="KW-0547">Nucleotide-binding</keyword>
<comment type="similarity">
    <text evidence="3">In the C-terminal section; belongs to the AccA family.</text>
</comment>
<evidence type="ECO:0000313" key="23">
    <source>
        <dbReference type="Proteomes" id="UP000756710"/>
    </source>
</evidence>
<keyword evidence="11" id="KW-0863">Zinc-finger</keyword>
<dbReference type="HOGENOM" id="CLU_1229320_0_0_11"/>
<evidence type="ECO:0000256" key="11">
    <source>
        <dbReference type="ARBA" id="ARBA00022771"/>
    </source>
</evidence>
<comment type="subunit">
    <text evidence="5">Acetyl-CoA carboxylase is a heterotetramer composed of biotin carboxyl carrier protein (AccB), biotin carboxylase (AccC) and two subunits of ACCase subunit beta/alpha.</text>
</comment>
<evidence type="ECO:0000256" key="4">
    <source>
        <dbReference type="ARBA" id="ARBA00010284"/>
    </source>
</evidence>
<reference evidence="21" key="1">
    <citation type="submission" date="2014-05" db="EMBL/GenBank/DDBJ databases">
        <authorList>
            <person name="Horn Fabian"/>
        </authorList>
    </citation>
    <scope>NUCLEOTIDE SEQUENCE</scope>
</reference>
<dbReference type="PANTHER" id="PTHR42995">
    <property type="entry name" value="ACETYL-COENZYME A CARBOXYLASE CARBOXYL TRANSFERASE SUBUNIT BETA, CHLOROPLASTIC"/>
    <property type="match status" value="1"/>
</dbReference>
<dbReference type="Proteomes" id="UP000756710">
    <property type="component" value="Unassembled WGS sequence"/>
</dbReference>
<evidence type="ECO:0000259" key="19">
    <source>
        <dbReference type="PROSITE" id="PS50980"/>
    </source>
</evidence>
<dbReference type="InterPro" id="IPR001095">
    <property type="entry name" value="Acetyl_CoA_COase_a_su"/>
</dbReference>
<dbReference type="InterPro" id="IPR000438">
    <property type="entry name" value="Acetyl_CoA_COase_Trfase_b_su"/>
</dbReference>
<organism evidence="21">
    <name type="scientific">Streptomyces iranensis</name>
    <dbReference type="NCBI Taxonomy" id="576784"/>
    <lineage>
        <taxon>Bacteria</taxon>
        <taxon>Bacillati</taxon>
        <taxon>Actinomycetota</taxon>
        <taxon>Actinomycetes</taxon>
        <taxon>Kitasatosporales</taxon>
        <taxon>Streptomycetaceae</taxon>
        <taxon>Streptomyces</taxon>
        <taxon>Streptomyces violaceusniger group</taxon>
    </lineage>
</organism>
<dbReference type="AlphaFoldDB" id="A0A060ZTF7"/>
<reference evidence="22 23" key="2">
    <citation type="submission" date="2021-03" db="EMBL/GenBank/DDBJ databases">
        <title>Genomic Encyclopedia of Type Strains, Phase IV (KMG-IV): sequencing the most valuable type-strain genomes for metagenomic binning, comparative biology and taxonomic classification.</title>
        <authorList>
            <person name="Goeker M."/>
        </authorList>
    </citation>
    <scope>NUCLEOTIDE SEQUENCE [LARGE SCALE GENOMIC DNA]</scope>
    <source>
        <strain evidence="22 23">DSM 41954</strain>
    </source>
</reference>
<dbReference type="PROSITE" id="PS50989">
    <property type="entry name" value="COA_CT_CTER"/>
    <property type="match status" value="1"/>
</dbReference>
<name>A0A060ZTF7_9ACTN</name>
<evidence type="ECO:0000256" key="18">
    <source>
        <dbReference type="SAM" id="MobiDB-lite"/>
    </source>
</evidence>
<evidence type="ECO:0000256" key="15">
    <source>
        <dbReference type="ARBA" id="ARBA00023160"/>
    </source>
</evidence>
<dbReference type="InterPro" id="IPR011763">
    <property type="entry name" value="COA_CT_C"/>
</dbReference>
<dbReference type="Pfam" id="PF03255">
    <property type="entry name" value="ACCA"/>
    <property type="match status" value="1"/>
</dbReference>
<dbReference type="EMBL" id="LK022848">
    <property type="protein sequence ID" value="CDR06337.1"/>
    <property type="molecule type" value="Genomic_DNA"/>
</dbReference>
<evidence type="ECO:0000256" key="14">
    <source>
        <dbReference type="ARBA" id="ARBA00023098"/>
    </source>
</evidence>
<dbReference type="PROSITE" id="PS50980">
    <property type="entry name" value="COA_CT_NTER"/>
    <property type="match status" value="1"/>
</dbReference>
<keyword evidence="8" id="KW-0444">Lipid biosynthesis</keyword>
<comment type="subcellular location">
    <subcellularLocation>
        <location evidence="2">Cytoplasm</location>
    </subcellularLocation>
</comment>
<evidence type="ECO:0000256" key="9">
    <source>
        <dbReference type="ARBA" id="ARBA00022679"/>
    </source>
</evidence>
<dbReference type="UniPathway" id="UPA00655">
    <property type="reaction ID" value="UER00711"/>
</dbReference>
<evidence type="ECO:0000256" key="8">
    <source>
        <dbReference type="ARBA" id="ARBA00022516"/>
    </source>
</evidence>
<keyword evidence="9" id="KW-0808">Transferase</keyword>
<evidence type="ECO:0000313" key="21">
    <source>
        <dbReference type="EMBL" id="CDR06337.1"/>
    </source>
</evidence>
<keyword evidence="12" id="KW-0276">Fatty acid metabolism</keyword>
<dbReference type="PRINTS" id="PR01070">
    <property type="entry name" value="ACCCTRFRASEB"/>
</dbReference>
<dbReference type="GO" id="GO:0016743">
    <property type="term" value="F:carboxyl- or carbamoyltransferase activity"/>
    <property type="evidence" value="ECO:0007669"/>
    <property type="project" value="InterPro"/>
</dbReference>
<proteinExistence type="inferred from homology"/>
<comment type="function">
    <text evidence="16">Component of the acetyl coenzyme A carboxylase (ACC) complex. Biotin carboxylase (BC) catalyzes the carboxylation of biotin on its carrier protein (BCCP) and then the CO(2) group is transferred by the transcarboxylase to acetyl-CoA to form malonyl-CoA.</text>
</comment>
<evidence type="ECO:0000256" key="12">
    <source>
        <dbReference type="ARBA" id="ARBA00022832"/>
    </source>
</evidence>
<dbReference type="EC" id="2.1.3.15" evidence="6"/>
<evidence type="ECO:0000256" key="17">
    <source>
        <dbReference type="ARBA" id="ARBA00049152"/>
    </source>
</evidence>
<evidence type="ECO:0000256" key="6">
    <source>
        <dbReference type="ARBA" id="ARBA00011883"/>
    </source>
</evidence>
<keyword evidence="11" id="KW-0862">Zinc</keyword>
<protein>
    <recommendedName>
        <fullName evidence="7">Acetyl-coenzyme A carboxylase carboxyl transferase subunits beta/alpha</fullName>
        <ecNumber evidence="6">2.1.3.15</ecNumber>
    </recommendedName>
</protein>
<evidence type="ECO:0000313" key="22">
    <source>
        <dbReference type="EMBL" id="MBP2060876.1"/>
    </source>
</evidence>
<evidence type="ECO:0000256" key="5">
    <source>
        <dbReference type="ARBA" id="ARBA00011664"/>
    </source>
</evidence>
<comment type="catalytic activity">
    <reaction evidence="17">
        <text>N(6)-carboxybiotinyl-L-lysyl-[protein] + acetyl-CoA = N(6)-biotinyl-L-lysyl-[protein] + malonyl-CoA</text>
        <dbReference type="Rhea" id="RHEA:54728"/>
        <dbReference type="Rhea" id="RHEA-COMP:10505"/>
        <dbReference type="Rhea" id="RHEA-COMP:10506"/>
        <dbReference type="ChEBI" id="CHEBI:57288"/>
        <dbReference type="ChEBI" id="CHEBI:57384"/>
        <dbReference type="ChEBI" id="CHEBI:83144"/>
        <dbReference type="ChEBI" id="CHEBI:83145"/>
        <dbReference type="EC" id="2.1.3.15"/>
    </reaction>
</comment>
<dbReference type="GO" id="GO:0009317">
    <property type="term" value="C:acetyl-CoA carboxylase complex"/>
    <property type="evidence" value="ECO:0007669"/>
    <property type="project" value="InterPro"/>
</dbReference>
<dbReference type="GO" id="GO:0008270">
    <property type="term" value="F:zinc ion binding"/>
    <property type="evidence" value="ECO:0007669"/>
    <property type="project" value="UniProtKB-KW"/>
</dbReference>
<evidence type="ECO:0000256" key="10">
    <source>
        <dbReference type="ARBA" id="ARBA00022741"/>
    </source>
</evidence>
<dbReference type="SUPFAM" id="SSF52096">
    <property type="entry name" value="ClpP/crotonase"/>
    <property type="match status" value="2"/>
</dbReference>
<evidence type="ECO:0000256" key="2">
    <source>
        <dbReference type="ARBA" id="ARBA00004496"/>
    </source>
</evidence>
<comment type="cofactor">
    <cofactor evidence="1">
        <name>Zn(2+)</name>
        <dbReference type="ChEBI" id="CHEBI:29105"/>
    </cofactor>
</comment>